<evidence type="ECO:0000313" key="2">
    <source>
        <dbReference type="EMBL" id="GGM03484.1"/>
    </source>
</evidence>
<dbReference type="EMBL" id="BMNA01000004">
    <property type="protein sequence ID" value="GGM03484.1"/>
    <property type="molecule type" value="Genomic_DNA"/>
</dbReference>
<evidence type="ECO:0000256" key="1">
    <source>
        <dbReference type="SAM" id="MobiDB-lite"/>
    </source>
</evidence>
<organism evidence="2 3">
    <name type="scientific">Nakamurella endophytica</name>
    <dbReference type="NCBI Taxonomy" id="1748367"/>
    <lineage>
        <taxon>Bacteria</taxon>
        <taxon>Bacillati</taxon>
        <taxon>Actinomycetota</taxon>
        <taxon>Actinomycetes</taxon>
        <taxon>Nakamurellales</taxon>
        <taxon>Nakamurellaceae</taxon>
        <taxon>Nakamurella</taxon>
    </lineage>
</organism>
<keyword evidence="3" id="KW-1185">Reference proteome</keyword>
<reference evidence="2" key="2">
    <citation type="submission" date="2020-09" db="EMBL/GenBank/DDBJ databases">
        <authorList>
            <person name="Sun Q."/>
            <person name="Zhou Y."/>
        </authorList>
    </citation>
    <scope>NUCLEOTIDE SEQUENCE</scope>
    <source>
        <strain evidence="2">CGMCC 4.7308</strain>
    </source>
</reference>
<reference evidence="2" key="1">
    <citation type="journal article" date="2014" name="Int. J. Syst. Evol. Microbiol.">
        <title>Complete genome sequence of Corynebacterium casei LMG S-19264T (=DSM 44701T), isolated from a smear-ripened cheese.</title>
        <authorList>
            <consortium name="US DOE Joint Genome Institute (JGI-PGF)"/>
            <person name="Walter F."/>
            <person name="Albersmeier A."/>
            <person name="Kalinowski J."/>
            <person name="Ruckert C."/>
        </authorList>
    </citation>
    <scope>NUCLEOTIDE SEQUENCE</scope>
    <source>
        <strain evidence="2">CGMCC 4.7308</strain>
    </source>
</reference>
<feature type="compositionally biased region" description="Gly residues" evidence="1">
    <location>
        <begin position="151"/>
        <end position="166"/>
    </location>
</feature>
<gene>
    <name evidence="2" type="ORF">GCM10011594_24560</name>
</gene>
<protein>
    <submittedName>
        <fullName evidence="2">Uncharacterized protein</fullName>
    </submittedName>
</protein>
<feature type="compositionally biased region" description="Acidic residues" evidence="1">
    <location>
        <begin position="51"/>
        <end position="109"/>
    </location>
</feature>
<dbReference type="Proteomes" id="UP000655208">
    <property type="component" value="Unassembled WGS sequence"/>
</dbReference>
<accession>A0A917SXF8</accession>
<comment type="caution">
    <text evidence="2">The sequence shown here is derived from an EMBL/GenBank/DDBJ whole genome shotgun (WGS) entry which is preliminary data.</text>
</comment>
<feature type="region of interest" description="Disordered" evidence="1">
    <location>
        <begin position="146"/>
        <end position="230"/>
    </location>
</feature>
<evidence type="ECO:0000313" key="3">
    <source>
        <dbReference type="Proteomes" id="UP000655208"/>
    </source>
</evidence>
<dbReference type="AlphaFoldDB" id="A0A917SXF8"/>
<proteinExistence type="predicted"/>
<feature type="compositionally biased region" description="Pro residues" evidence="1">
    <location>
        <begin position="40"/>
        <end position="49"/>
    </location>
</feature>
<feature type="region of interest" description="Disordered" evidence="1">
    <location>
        <begin position="39"/>
        <end position="113"/>
    </location>
</feature>
<sequence>MPVLAVKLASVSFCRSIICGLLTISTLMVLPSVFGLRVGSPPPPVPPPEVGAEDEPEPEPPDEATEPADEDAVSDPDAVAEPEPVSADDEDDEDDSEEDEDEAEDDELPPELSLDPHAAVTVSRTAQPAAATTCGAFFHLMDAASFRWGPRPGGRGGRTAGAGPGRGWDLRARSGPGGRPDRAGAVGRRWPGDRAAPGQRRRAPGGLTRGPPAVRVRCTGAPRGRTVRCR</sequence>
<name>A0A917SXF8_9ACTN</name>